<comment type="similarity">
    <text evidence="1">Belongs to the peptidase C1 family.</text>
</comment>
<comment type="caution">
    <text evidence="8">The sequence shown here is derived from an EMBL/GenBank/DDBJ whole genome shotgun (WGS) entry which is preliminary data.</text>
</comment>
<dbReference type="Pfam" id="PF00112">
    <property type="entry name" value="Peptidase_C1"/>
    <property type="match status" value="1"/>
</dbReference>
<feature type="domain" description="Cathepsin propeptide inhibitor" evidence="7">
    <location>
        <begin position="64"/>
        <end position="123"/>
    </location>
</feature>
<dbReference type="InterPro" id="IPR000668">
    <property type="entry name" value="Peptidase_C1A_C"/>
</dbReference>
<feature type="signal peptide" evidence="5">
    <location>
        <begin position="1"/>
        <end position="17"/>
    </location>
</feature>
<dbReference type="GO" id="GO:0008234">
    <property type="term" value="F:cysteine-type peptidase activity"/>
    <property type="evidence" value="ECO:0007669"/>
    <property type="project" value="UniProtKB-KW"/>
</dbReference>
<sequence length="368" mass="39811">MKTLGLILGCLIYATNAQLGGLLGGGGGLGGGLSGRLGGGLSIPKSPIPIPGLDQLEKLFLQDWLDFGTKFNKNYNPLEAPLRKANFLQNIDAITKLAQQTGQGALNFGLKINEYADMLFDEFNKLFNGFRIKGHASKALPFEPPAGAAIPDSIDWREKGAVTPVKNQNQCAGCWAFSVAGALEGHIARKSGNLPEISMQHLIDCATGKYDNDGCRGGLTETGFDYVEDNGINSYTDYPYEAINTTCRSKKENSVASCHGYVRIPDGDEKALAQALASYGPISAAIHVTKNFQFYGDKIFDDPECGNLPDNLNHAILIVGYGKEADGRKFWLVKNSYGDTWGEKGYFKLARDEGNKCGIATYARYPLV</sequence>
<dbReference type="PROSITE" id="PS00639">
    <property type="entry name" value="THIOL_PROTEASE_HIS"/>
    <property type="match status" value="1"/>
</dbReference>
<feature type="domain" description="Peptidase C1A papain C-terminal" evidence="6">
    <location>
        <begin position="150"/>
        <end position="367"/>
    </location>
</feature>
<evidence type="ECO:0000313" key="9">
    <source>
        <dbReference type="Proteomes" id="UP001159042"/>
    </source>
</evidence>
<evidence type="ECO:0000256" key="4">
    <source>
        <dbReference type="ARBA" id="ARBA00022807"/>
    </source>
</evidence>
<keyword evidence="2" id="KW-0645">Protease</keyword>
<evidence type="ECO:0000259" key="7">
    <source>
        <dbReference type="SMART" id="SM00848"/>
    </source>
</evidence>
<dbReference type="PRINTS" id="PR00705">
    <property type="entry name" value="PAPAIN"/>
</dbReference>
<evidence type="ECO:0000313" key="8">
    <source>
        <dbReference type="EMBL" id="KAJ8921564.1"/>
    </source>
</evidence>
<proteinExistence type="inferred from homology"/>
<dbReference type="CDD" id="cd02248">
    <property type="entry name" value="Peptidase_C1A"/>
    <property type="match status" value="1"/>
</dbReference>
<gene>
    <name evidence="8" type="ORF">NQ315_010469</name>
</gene>
<dbReference type="Gene3D" id="3.90.70.10">
    <property type="entry name" value="Cysteine proteinases"/>
    <property type="match status" value="1"/>
</dbReference>
<evidence type="ECO:0000259" key="6">
    <source>
        <dbReference type="SMART" id="SM00645"/>
    </source>
</evidence>
<keyword evidence="9" id="KW-1185">Reference proteome</keyword>
<keyword evidence="5" id="KW-0732">Signal</keyword>
<dbReference type="Pfam" id="PF08246">
    <property type="entry name" value="Inhibitor_I29"/>
    <property type="match status" value="1"/>
</dbReference>
<organism evidence="8 9">
    <name type="scientific">Exocentrus adspersus</name>
    <dbReference type="NCBI Taxonomy" id="1586481"/>
    <lineage>
        <taxon>Eukaryota</taxon>
        <taxon>Metazoa</taxon>
        <taxon>Ecdysozoa</taxon>
        <taxon>Arthropoda</taxon>
        <taxon>Hexapoda</taxon>
        <taxon>Insecta</taxon>
        <taxon>Pterygota</taxon>
        <taxon>Neoptera</taxon>
        <taxon>Endopterygota</taxon>
        <taxon>Coleoptera</taxon>
        <taxon>Polyphaga</taxon>
        <taxon>Cucujiformia</taxon>
        <taxon>Chrysomeloidea</taxon>
        <taxon>Cerambycidae</taxon>
        <taxon>Lamiinae</taxon>
        <taxon>Acanthocinini</taxon>
        <taxon>Exocentrus</taxon>
    </lineage>
</organism>
<dbReference type="InterPro" id="IPR039417">
    <property type="entry name" value="Peptidase_C1A_papain-like"/>
</dbReference>
<dbReference type="PANTHER" id="PTHR12411">
    <property type="entry name" value="CYSTEINE PROTEASE FAMILY C1-RELATED"/>
    <property type="match status" value="1"/>
</dbReference>
<dbReference type="GO" id="GO:0006508">
    <property type="term" value="P:proteolysis"/>
    <property type="evidence" value="ECO:0007669"/>
    <property type="project" value="UniProtKB-KW"/>
</dbReference>
<dbReference type="InterPro" id="IPR013201">
    <property type="entry name" value="Prot_inhib_I29"/>
</dbReference>
<dbReference type="AlphaFoldDB" id="A0AAV8W4Z7"/>
<keyword evidence="3" id="KW-0378">Hydrolase</keyword>
<dbReference type="InterPro" id="IPR038765">
    <property type="entry name" value="Papain-like_cys_pep_sf"/>
</dbReference>
<reference evidence="8 9" key="1">
    <citation type="journal article" date="2023" name="Insect Mol. Biol.">
        <title>Genome sequencing provides insights into the evolution of gene families encoding plant cell wall-degrading enzymes in longhorned beetles.</title>
        <authorList>
            <person name="Shin N.R."/>
            <person name="Okamura Y."/>
            <person name="Kirsch R."/>
            <person name="Pauchet Y."/>
        </authorList>
    </citation>
    <scope>NUCLEOTIDE SEQUENCE [LARGE SCALE GENOMIC DNA]</scope>
    <source>
        <strain evidence="8">EAD_L_NR</strain>
    </source>
</reference>
<protein>
    <submittedName>
        <fullName evidence="8">Uncharacterized protein</fullName>
    </submittedName>
</protein>
<dbReference type="InterPro" id="IPR013128">
    <property type="entry name" value="Peptidase_C1A"/>
</dbReference>
<evidence type="ECO:0000256" key="1">
    <source>
        <dbReference type="ARBA" id="ARBA00008455"/>
    </source>
</evidence>
<dbReference type="FunFam" id="3.90.70.10:FF:000006">
    <property type="entry name" value="Cathepsin S"/>
    <property type="match status" value="1"/>
</dbReference>
<feature type="chain" id="PRO_5043922544" evidence="5">
    <location>
        <begin position="18"/>
        <end position="368"/>
    </location>
</feature>
<dbReference type="InterPro" id="IPR025660">
    <property type="entry name" value="Pept_his_AS"/>
</dbReference>
<dbReference type="SMART" id="SM00848">
    <property type="entry name" value="Inhibitor_I29"/>
    <property type="match status" value="1"/>
</dbReference>
<dbReference type="SUPFAM" id="SSF54001">
    <property type="entry name" value="Cysteine proteinases"/>
    <property type="match status" value="1"/>
</dbReference>
<evidence type="ECO:0000256" key="5">
    <source>
        <dbReference type="SAM" id="SignalP"/>
    </source>
</evidence>
<dbReference type="EMBL" id="JANEYG010000009">
    <property type="protein sequence ID" value="KAJ8921564.1"/>
    <property type="molecule type" value="Genomic_DNA"/>
</dbReference>
<keyword evidence="4" id="KW-0788">Thiol protease</keyword>
<name>A0AAV8W4Z7_9CUCU</name>
<evidence type="ECO:0000256" key="2">
    <source>
        <dbReference type="ARBA" id="ARBA00022670"/>
    </source>
</evidence>
<evidence type="ECO:0000256" key="3">
    <source>
        <dbReference type="ARBA" id="ARBA00022801"/>
    </source>
</evidence>
<accession>A0AAV8W4Z7</accession>
<dbReference type="SMART" id="SM00645">
    <property type="entry name" value="Pept_C1"/>
    <property type="match status" value="1"/>
</dbReference>
<dbReference type="Proteomes" id="UP001159042">
    <property type="component" value="Unassembled WGS sequence"/>
</dbReference>